<dbReference type="Pfam" id="PF01557">
    <property type="entry name" value="FAA_hydrolase"/>
    <property type="match status" value="1"/>
</dbReference>
<dbReference type="InterPro" id="IPR051121">
    <property type="entry name" value="FAH"/>
</dbReference>
<evidence type="ECO:0000256" key="1">
    <source>
        <dbReference type="ARBA" id="ARBA00010211"/>
    </source>
</evidence>
<dbReference type="PANTHER" id="PTHR42796">
    <property type="entry name" value="FUMARYLACETOACETATE HYDROLASE DOMAIN-CONTAINING PROTEIN 2A-RELATED"/>
    <property type="match status" value="1"/>
</dbReference>
<comment type="caution">
    <text evidence="4">The sequence shown here is derived from an EMBL/GenBank/DDBJ whole genome shotgun (WGS) entry which is preliminary data.</text>
</comment>
<dbReference type="EMBL" id="BMKF01000001">
    <property type="protein sequence ID" value="GGB66585.1"/>
    <property type="molecule type" value="Genomic_DNA"/>
</dbReference>
<protein>
    <recommendedName>
        <fullName evidence="3">Fumarylacetoacetase-like C-terminal domain-containing protein</fullName>
    </recommendedName>
</protein>
<comment type="similarity">
    <text evidence="1">Belongs to the FAH family.</text>
</comment>
<gene>
    <name evidence="4" type="ORF">GCM10011503_14210</name>
</gene>
<reference evidence="5" key="1">
    <citation type="journal article" date="2019" name="Int. J. Syst. Evol. Microbiol.">
        <title>The Global Catalogue of Microorganisms (GCM) 10K type strain sequencing project: providing services to taxonomists for standard genome sequencing and annotation.</title>
        <authorList>
            <consortium name="The Broad Institute Genomics Platform"/>
            <consortium name="The Broad Institute Genome Sequencing Center for Infectious Disease"/>
            <person name="Wu L."/>
            <person name="Ma J."/>
        </authorList>
    </citation>
    <scope>NUCLEOTIDE SEQUENCE [LARGE SCALE GENOMIC DNA]</scope>
    <source>
        <strain evidence="5">CGMCC 1.15928</strain>
    </source>
</reference>
<name>A0ABQ1JE64_9PROT</name>
<sequence>MQVWFNKQATAASGPGDPIHVPRVSKMLDYEAELVVIIGKSGRHVPAERAMEIVAGFSCGCDASVRDWQKASPTMIMGKGFDTHAPFGPALVTPDEVGDLDALEIKGYVNGELRQSAKLGDMIHNVKEQIAHLSAAFTLEPGDVIFTGTPAGVGAGHTPPRWLKAGDRFRVEIENVGVLENPVINEPNTAEIGGQPL</sequence>
<evidence type="ECO:0000259" key="3">
    <source>
        <dbReference type="Pfam" id="PF01557"/>
    </source>
</evidence>
<evidence type="ECO:0000313" key="4">
    <source>
        <dbReference type="EMBL" id="GGB66585.1"/>
    </source>
</evidence>
<dbReference type="Proteomes" id="UP000628854">
    <property type="component" value="Unassembled WGS sequence"/>
</dbReference>
<dbReference type="SUPFAM" id="SSF56529">
    <property type="entry name" value="FAH"/>
    <property type="match status" value="1"/>
</dbReference>
<dbReference type="PANTHER" id="PTHR42796:SF4">
    <property type="entry name" value="FUMARYLACETOACETATE HYDROLASE DOMAIN-CONTAINING PROTEIN 2A"/>
    <property type="match status" value="1"/>
</dbReference>
<keyword evidence="2" id="KW-0479">Metal-binding</keyword>
<accession>A0ABQ1JE64</accession>
<dbReference type="InterPro" id="IPR011234">
    <property type="entry name" value="Fumarylacetoacetase-like_C"/>
</dbReference>
<proteinExistence type="inferred from homology"/>
<feature type="domain" description="Fumarylacetoacetase-like C-terminal" evidence="3">
    <location>
        <begin position="3"/>
        <end position="183"/>
    </location>
</feature>
<evidence type="ECO:0000313" key="5">
    <source>
        <dbReference type="Proteomes" id="UP000628854"/>
    </source>
</evidence>
<dbReference type="Gene3D" id="3.90.850.10">
    <property type="entry name" value="Fumarylacetoacetase-like, C-terminal domain"/>
    <property type="match status" value="1"/>
</dbReference>
<dbReference type="InterPro" id="IPR036663">
    <property type="entry name" value="Fumarylacetoacetase_C_sf"/>
</dbReference>
<keyword evidence="5" id="KW-1185">Reference proteome</keyword>
<organism evidence="4 5">
    <name type="scientific">Henriciella pelagia</name>
    <dbReference type="NCBI Taxonomy" id="1977912"/>
    <lineage>
        <taxon>Bacteria</taxon>
        <taxon>Pseudomonadati</taxon>
        <taxon>Pseudomonadota</taxon>
        <taxon>Alphaproteobacteria</taxon>
        <taxon>Hyphomonadales</taxon>
        <taxon>Hyphomonadaceae</taxon>
        <taxon>Henriciella</taxon>
    </lineage>
</organism>
<evidence type="ECO:0000256" key="2">
    <source>
        <dbReference type="ARBA" id="ARBA00022723"/>
    </source>
</evidence>